<evidence type="ECO:0000256" key="3">
    <source>
        <dbReference type="ARBA" id="ARBA00022989"/>
    </source>
</evidence>
<dbReference type="GO" id="GO:0016020">
    <property type="term" value="C:membrane"/>
    <property type="evidence" value="ECO:0007669"/>
    <property type="project" value="UniProtKB-SubCell"/>
</dbReference>
<feature type="domain" description="EamA" evidence="6">
    <location>
        <begin position="139"/>
        <end position="264"/>
    </location>
</feature>
<reference evidence="7 8" key="1">
    <citation type="journal article" date="2019" name="ISME J.">
        <title>Evolution in action: habitat transition from sediment to the pelagial leads to genome streamlining in Methylophilaceae.</title>
        <authorList>
            <person name="Salcher M."/>
            <person name="Schaefle D."/>
            <person name="Kaspar M."/>
            <person name="Neuenschwander S.M."/>
            <person name="Ghai R."/>
        </authorList>
    </citation>
    <scope>NUCLEOTIDE SEQUENCE [LARGE SCALE GENOMIC DNA]</scope>
    <source>
        <strain evidence="7 8">MMS-RI-1</strain>
    </source>
</reference>
<feature type="transmembrane region" description="Helical" evidence="5">
    <location>
        <begin position="83"/>
        <end position="103"/>
    </location>
</feature>
<accession>A0AAE6FUC2</accession>
<feature type="transmembrane region" description="Helical" evidence="5">
    <location>
        <begin position="28"/>
        <end position="47"/>
    </location>
</feature>
<feature type="transmembrane region" description="Helical" evidence="5">
    <location>
        <begin position="168"/>
        <end position="186"/>
    </location>
</feature>
<evidence type="ECO:0000313" key="8">
    <source>
        <dbReference type="Proteomes" id="UP000312102"/>
    </source>
</evidence>
<protein>
    <submittedName>
        <fullName evidence="7">DMT family transporter</fullName>
    </submittedName>
</protein>
<evidence type="ECO:0000256" key="4">
    <source>
        <dbReference type="ARBA" id="ARBA00023136"/>
    </source>
</evidence>
<feature type="transmembrane region" description="Helical" evidence="5">
    <location>
        <begin position="251"/>
        <end position="272"/>
    </location>
</feature>
<dbReference type="PANTHER" id="PTHR22911">
    <property type="entry name" value="ACYL-MALONYL CONDENSING ENZYME-RELATED"/>
    <property type="match status" value="1"/>
</dbReference>
<proteinExistence type="predicted"/>
<dbReference type="SUPFAM" id="SSF103481">
    <property type="entry name" value="Multidrug resistance efflux transporter EmrE"/>
    <property type="match status" value="2"/>
</dbReference>
<organism evidence="7 8">
    <name type="scientific">Candidatus Methylopumilus rimovensis</name>
    <dbReference type="NCBI Taxonomy" id="2588535"/>
    <lineage>
        <taxon>Bacteria</taxon>
        <taxon>Pseudomonadati</taxon>
        <taxon>Pseudomonadota</taxon>
        <taxon>Betaproteobacteria</taxon>
        <taxon>Nitrosomonadales</taxon>
        <taxon>Methylophilaceae</taxon>
        <taxon>Candidatus Methylopumilus</taxon>
    </lineage>
</organism>
<dbReference type="Proteomes" id="UP000312102">
    <property type="component" value="Chromosome"/>
</dbReference>
<keyword evidence="2 5" id="KW-0812">Transmembrane</keyword>
<keyword evidence="4 5" id="KW-0472">Membrane</keyword>
<dbReference type="Pfam" id="PF00892">
    <property type="entry name" value="EamA"/>
    <property type="match status" value="2"/>
</dbReference>
<feature type="transmembrane region" description="Helical" evidence="5">
    <location>
        <begin position="110"/>
        <end position="126"/>
    </location>
</feature>
<comment type="subcellular location">
    <subcellularLocation>
        <location evidence="1">Membrane</location>
        <topology evidence="1">Multi-pass membrane protein</topology>
    </subcellularLocation>
</comment>
<feature type="transmembrane region" description="Helical" evidence="5">
    <location>
        <begin position="59"/>
        <end position="77"/>
    </location>
</feature>
<name>A0AAE6FUC2_9PROT</name>
<evidence type="ECO:0000256" key="5">
    <source>
        <dbReference type="SAM" id="Phobius"/>
    </source>
</evidence>
<sequence>MIIATFFFSLMGSFVKIGATHFSSVELVFYRSFISLLFLFIYIVISQEELKTPHLRKQIDRGVVGFLSLAFFFYAIAHLNLGSAMTLNYTSPIFLGFFLPFISHQKIKKSILMCTIIGFIGALLILDPHGEWQSWFAGLVGLISGIGAALAYIHVIQLSKLNEPDWRTVFYFTLVSTVGSGLWISFNDCQKLVWDDMWILIPLGLSATIAQIAMTRAYRLGNTLVIGALSYLTIVFSGVISLLYFNETMRIEDLIGASLIILSGAIASNISLKSRIN</sequence>
<feature type="domain" description="EamA" evidence="6">
    <location>
        <begin position="1"/>
        <end position="126"/>
    </location>
</feature>
<keyword evidence="3 5" id="KW-1133">Transmembrane helix</keyword>
<keyword evidence="8" id="KW-1185">Reference proteome</keyword>
<gene>
    <name evidence="7" type="ORF">FIT61_03790</name>
</gene>
<evidence type="ECO:0000313" key="7">
    <source>
        <dbReference type="EMBL" id="QDD14155.1"/>
    </source>
</evidence>
<feature type="transmembrane region" description="Helical" evidence="5">
    <location>
        <begin position="132"/>
        <end position="156"/>
    </location>
</feature>
<dbReference type="InterPro" id="IPR000620">
    <property type="entry name" value="EamA_dom"/>
</dbReference>
<feature type="transmembrane region" description="Helical" evidence="5">
    <location>
        <begin position="198"/>
        <end position="217"/>
    </location>
</feature>
<dbReference type="KEGG" id="mrk:FIT61_03790"/>
<dbReference type="InterPro" id="IPR037185">
    <property type="entry name" value="EmrE-like"/>
</dbReference>
<dbReference type="EMBL" id="CP040986">
    <property type="protein sequence ID" value="QDD14155.1"/>
    <property type="molecule type" value="Genomic_DNA"/>
</dbReference>
<dbReference type="PANTHER" id="PTHR22911:SF6">
    <property type="entry name" value="SOLUTE CARRIER FAMILY 35 MEMBER G1"/>
    <property type="match status" value="1"/>
</dbReference>
<dbReference type="AlphaFoldDB" id="A0AAE6FUC2"/>
<evidence type="ECO:0000256" key="1">
    <source>
        <dbReference type="ARBA" id="ARBA00004141"/>
    </source>
</evidence>
<evidence type="ECO:0000259" key="6">
    <source>
        <dbReference type="Pfam" id="PF00892"/>
    </source>
</evidence>
<feature type="transmembrane region" description="Helical" evidence="5">
    <location>
        <begin position="224"/>
        <end position="245"/>
    </location>
</feature>
<evidence type="ECO:0000256" key="2">
    <source>
        <dbReference type="ARBA" id="ARBA00022692"/>
    </source>
</evidence>